<feature type="domain" description="ATP-grasp" evidence="5">
    <location>
        <begin position="487"/>
        <end position="523"/>
    </location>
</feature>
<dbReference type="SUPFAM" id="SSF56059">
    <property type="entry name" value="Glutathione synthetase ATP-binding domain-like"/>
    <property type="match status" value="1"/>
</dbReference>
<evidence type="ECO:0000256" key="4">
    <source>
        <dbReference type="PROSITE-ProRule" id="PRU00409"/>
    </source>
</evidence>
<dbReference type="InterPro" id="IPR016181">
    <property type="entry name" value="Acyl_CoA_acyltransferase"/>
</dbReference>
<dbReference type="SUPFAM" id="SSF52210">
    <property type="entry name" value="Succinyl-CoA synthetase domains"/>
    <property type="match status" value="2"/>
</dbReference>
<dbReference type="PANTHER" id="PTHR43334">
    <property type="entry name" value="ACETATE--COA LIGASE [ADP-FORMING]"/>
    <property type="match status" value="1"/>
</dbReference>
<dbReference type="Gene3D" id="3.30.1490.20">
    <property type="entry name" value="ATP-grasp fold, A domain"/>
    <property type="match status" value="1"/>
</dbReference>
<proteinExistence type="predicted"/>
<evidence type="ECO:0000313" key="8">
    <source>
        <dbReference type="Proteomes" id="UP001265700"/>
    </source>
</evidence>
<dbReference type="Pfam" id="PF00583">
    <property type="entry name" value="Acetyltransf_1"/>
    <property type="match status" value="1"/>
</dbReference>
<dbReference type="InterPro" id="IPR032875">
    <property type="entry name" value="Succ_CoA_lig_flav_dom"/>
</dbReference>
<dbReference type="InterPro" id="IPR013815">
    <property type="entry name" value="ATP_grasp_subdomain_1"/>
</dbReference>
<evidence type="ECO:0000256" key="2">
    <source>
        <dbReference type="ARBA" id="ARBA00022741"/>
    </source>
</evidence>
<dbReference type="InterPro" id="IPR036291">
    <property type="entry name" value="NAD(P)-bd_dom_sf"/>
</dbReference>
<keyword evidence="8" id="KW-1185">Reference proteome</keyword>
<dbReference type="Gene3D" id="3.40.50.261">
    <property type="entry name" value="Succinyl-CoA synthetase domains"/>
    <property type="match status" value="2"/>
</dbReference>
<dbReference type="SUPFAM" id="SSF55729">
    <property type="entry name" value="Acyl-CoA N-acyltransferases (Nat)"/>
    <property type="match status" value="1"/>
</dbReference>
<comment type="caution">
    <text evidence="7">The sequence shown here is derived from an EMBL/GenBank/DDBJ whole genome shotgun (WGS) entry which is preliminary data.</text>
</comment>
<evidence type="ECO:0000256" key="1">
    <source>
        <dbReference type="ARBA" id="ARBA00022598"/>
    </source>
</evidence>
<evidence type="ECO:0000259" key="5">
    <source>
        <dbReference type="PROSITE" id="PS50975"/>
    </source>
</evidence>
<dbReference type="Pfam" id="PF13607">
    <property type="entry name" value="Succ_CoA_lig"/>
    <property type="match status" value="1"/>
</dbReference>
<evidence type="ECO:0000313" key="7">
    <source>
        <dbReference type="EMBL" id="MDR7152236.1"/>
    </source>
</evidence>
<dbReference type="Gene3D" id="3.30.470.20">
    <property type="entry name" value="ATP-grasp fold, B domain"/>
    <property type="match status" value="1"/>
</dbReference>
<dbReference type="Gene3D" id="3.40.630.30">
    <property type="match status" value="1"/>
</dbReference>
<dbReference type="PANTHER" id="PTHR43334:SF1">
    <property type="entry name" value="3-HYDROXYPROPIONATE--COA LIGASE [ADP-FORMING]"/>
    <property type="match status" value="1"/>
</dbReference>
<protein>
    <submittedName>
        <fullName evidence="7">Acetyltransferase</fullName>
    </submittedName>
</protein>
<dbReference type="InterPro" id="IPR051538">
    <property type="entry name" value="Acyl-CoA_Synth/Transferase"/>
</dbReference>
<dbReference type="Pfam" id="PF13549">
    <property type="entry name" value="ATP-grasp_5"/>
    <property type="match status" value="1"/>
</dbReference>
<dbReference type="Gene3D" id="3.40.50.720">
    <property type="entry name" value="NAD(P)-binding Rossmann-like Domain"/>
    <property type="match status" value="1"/>
</dbReference>
<dbReference type="InterPro" id="IPR000182">
    <property type="entry name" value="GNAT_dom"/>
</dbReference>
<dbReference type="EMBL" id="JAVDWU010000010">
    <property type="protein sequence ID" value="MDR7152236.1"/>
    <property type="molecule type" value="Genomic_DNA"/>
</dbReference>
<sequence length="892" mass="95711">MDKHYLTPLFQPDTIAVFTGAASETGQPVPQGRQLMDALRAQRFAGTLVFLDVHTTGTLADLAQTRADLAIICLPHAEALEALEVAGRIKCRAALVIGSGTPADVATTMHRTAQRHGMHLLGPNSLGFQRPARMLNASVVGPLAAAGSLALVSQSGALTASILDWASQNSVGFSTVVSLGPNTCVDMAQVLDYLASDPHTHSIVVYLEGISSARRFMSALRAAANAKPVVVLKAGRKSAGNQAAQTHSGAIVGSDDVFDAALRRAGAVRVRSFVELFSAAKCLASRYRPVGKRLAIVTNGGGPGVLAADWVSEIELELGVLSSESAQALQTQLAPLASLTDLIDLSEEATPAHYRAAIEAAGKDRAVDGVLVVHSPKAGVNAADVARAMSDLKDRLGKPLLCCWMGDASVGEAREVLAGASIPSFRTPEAAVGAFGNIASFYENQQLLQQTPPPLSTLAQPDIEGARLLIENVLAERRQVLTEMESKALLSAFHIPVTQTILARTPVEAMMIATQLGYPVALKIDSPDVTHKSDVSGVALNVMNAVGVRDVFLTMMQTVAKLQPGARINGVTIQKMARNHRGRELYIGLVTDDPFGPVIAFGAGGTMIELINDRAMELPPLNQFLARRLIQRSRVNQTLDEWRGASAVDRNALEHVLLRVSEMVCELPQLREMDINPIIVDSGGAVAVDARIVVTNTPATARHHSHLAILPYPARFEQVWPMRGGGEYTIRPIHPDDAQMLQDLVQSLSPESRYFRFVSALRELPPSMLSRLTLIDYDREMALVAIHRETKPGANGDSQEIERIVGVSRYITNPDKASAEFSLVVADDFNGKGLGSRLMLSIMEAAREKGLTEIEGLVLVNNPSMLKLMKSLGFAVKRFGEDPDFMIVSHPL</sequence>
<keyword evidence="1" id="KW-0436">Ligase</keyword>
<feature type="domain" description="N-acetyltransferase" evidence="6">
    <location>
        <begin position="728"/>
        <end position="892"/>
    </location>
</feature>
<organism evidence="7 8">
    <name type="scientific">Hydrogenophaga palleronii</name>
    <dbReference type="NCBI Taxonomy" id="65655"/>
    <lineage>
        <taxon>Bacteria</taxon>
        <taxon>Pseudomonadati</taxon>
        <taxon>Pseudomonadota</taxon>
        <taxon>Betaproteobacteria</taxon>
        <taxon>Burkholderiales</taxon>
        <taxon>Comamonadaceae</taxon>
        <taxon>Hydrogenophaga</taxon>
    </lineage>
</organism>
<gene>
    <name evidence="7" type="ORF">J2W49_004212</name>
</gene>
<accession>A0ABU1WTF2</accession>
<keyword evidence="2 4" id="KW-0547">Nucleotide-binding</keyword>
<dbReference type="Proteomes" id="UP001265700">
    <property type="component" value="Unassembled WGS sequence"/>
</dbReference>
<dbReference type="PROSITE" id="PS51186">
    <property type="entry name" value="GNAT"/>
    <property type="match status" value="1"/>
</dbReference>
<dbReference type="InterPro" id="IPR016102">
    <property type="entry name" value="Succinyl-CoA_synth-like"/>
</dbReference>
<name>A0ABU1WTF2_9BURK</name>
<evidence type="ECO:0000259" key="6">
    <source>
        <dbReference type="PROSITE" id="PS51186"/>
    </source>
</evidence>
<dbReference type="InterPro" id="IPR011761">
    <property type="entry name" value="ATP-grasp"/>
</dbReference>
<dbReference type="RefSeq" id="WP_310320770.1">
    <property type="nucleotide sequence ID" value="NZ_JAVDWU010000010.1"/>
</dbReference>
<dbReference type="PROSITE" id="PS50975">
    <property type="entry name" value="ATP_GRASP"/>
    <property type="match status" value="1"/>
</dbReference>
<dbReference type="SUPFAM" id="SSF51735">
    <property type="entry name" value="NAD(P)-binding Rossmann-fold domains"/>
    <property type="match status" value="1"/>
</dbReference>
<keyword evidence="3 4" id="KW-0067">ATP-binding</keyword>
<evidence type="ECO:0000256" key="3">
    <source>
        <dbReference type="ARBA" id="ARBA00022840"/>
    </source>
</evidence>
<dbReference type="CDD" id="cd04301">
    <property type="entry name" value="NAT_SF"/>
    <property type="match status" value="1"/>
</dbReference>
<reference evidence="7 8" key="1">
    <citation type="submission" date="2023-07" db="EMBL/GenBank/DDBJ databases">
        <title>Sorghum-associated microbial communities from plants grown in Nebraska, USA.</title>
        <authorList>
            <person name="Schachtman D."/>
        </authorList>
    </citation>
    <scope>NUCLEOTIDE SEQUENCE [LARGE SCALE GENOMIC DNA]</scope>
    <source>
        <strain evidence="7 8">4249</strain>
    </source>
</reference>